<dbReference type="RefSeq" id="WP_282715873.1">
    <property type="nucleotide sequence ID" value="NZ_JASCRZ010000002.1"/>
</dbReference>
<protein>
    <recommendedName>
        <fullName evidence="3">Phage terminase small subunit</fullName>
    </recommendedName>
</protein>
<evidence type="ECO:0000313" key="1">
    <source>
        <dbReference type="EMBL" id="MDI5894390.1"/>
    </source>
</evidence>
<dbReference type="Proteomes" id="UP001243403">
    <property type="component" value="Unassembled WGS sequence"/>
</dbReference>
<accession>A0ABT6V832</accession>
<proteinExistence type="predicted"/>
<comment type="caution">
    <text evidence="1">The sequence shown here is derived from an EMBL/GenBank/DDBJ whole genome shotgun (WGS) entry which is preliminary data.</text>
</comment>
<keyword evidence="2" id="KW-1185">Reference proteome</keyword>
<gene>
    <name evidence="1" type="ORF">QLS65_05770</name>
</gene>
<sequence>MAPKKGLTNDDKKGIALELYLETDKSQKEIALIVGTTEKTLGNWKQAGDWELLKHAQTITVKNIVTNLYNKAYELSIADKVDADKLVKLANTIEKLQNKKVTIAHIINVFKDFTTFAFGENAELAKQINVLQKKYVESKVGGQ</sequence>
<organism evidence="1 2">
    <name type="scientific">Flavobacterium algoritolerans</name>
    <dbReference type="NCBI Taxonomy" id="3041254"/>
    <lineage>
        <taxon>Bacteria</taxon>
        <taxon>Pseudomonadati</taxon>
        <taxon>Bacteroidota</taxon>
        <taxon>Flavobacteriia</taxon>
        <taxon>Flavobacteriales</taxon>
        <taxon>Flavobacteriaceae</taxon>
        <taxon>Flavobacterium</taxon>
    </lineage>
</organism>
<reference evidence="1 2" key="1">
    <citation type="submission" date="2023-04" db="EMBL/GenBank/DDBJ databases">
        <title>Two novel species of Flavobacterium.</title>
        <authorList>
            <person name="Liu Q."/>
            <person name="Xin Y.-H."/>
        </authorList>
    </citation>
    <scope>NUCLEOTIDE SEQUENCE [LARGE SCALE GENOMIC DNA]</scope>
    <source>
        <strain evidence="1 2">LB1P51</strain>
    </source>
</reference>
<dbReference type="EMBL" id="JASCRZ010000002">
    <property type="protein sequence ID" value="MDI5894390.1"/>
    <property type="molecule type" value="Genomic_DNA"/>
</dbReference>
<evidence type="ECO:0000313" key="2">
    <source>
        <dbReference type="Proteomes" id="UP001243403"/>
    </source>
</evidence>
<evidence type="ECO:0008006" key="3">
    <source>
        <dbReference type="Google" id="ProtNLM"/>
    </source>
</evidence>
<name>A0ABT6V832_9FLAO</name>